<evidence type="ECO:0000313" key="2">
    <source>
        <dbReference type="Proteomes" id="UP000800040"/>
    </source>
</evidence>
<sequence>MSCFIYTSLLPDHYVVTPFTSPASSYVTILVSLITLAGCIGPVFPSLTPLASSYLTVLVSTITYACYIRPVFPSSHISFCSPSPCPAQPFLSRITIIRSPPTSPSHRVTHIRVQAVIIPVLSTYRAWTTKQCWSTAGGCNAWLSVALVRTALRVIGTRFAWGEERGRGCRDGWGGLRC</sequence>
<gene>
    <name evidence="1" type="ORF">BDW02DRAFT_347443</name>
</gene>
<keyword evidence="2" id="KW-1185">Reference proteome</keyword>
<accession>A0A6A5KDJ6</accession>
<dbReference type="Proteomes" id="UP000800040">
    <property type="component" value="Unassembled WGS sequence"/>
</dbReference>
<name>A0A6A5KDJ6_9PLEO</name>
<reference evidence="1" key="1">
    <citation type="submission" date="2020-01" db="EMBL/GenBank/DDBJ databases">
        <authorList>
            <consortium name="DOE Joint Genome Institute"/>
            <person name="Haridas S."/>
            <person name="Albert R."/>
            <person name="Binder M."/>
            <person name="Bloem J."/>
            <person name="Labutti K."/>
            <person name="Salamov A."/>
            <person name="Andreopoulos B."/>
            <person name="Baker S.E."/>
            <person name="Barry K."/>
            <person name="Bills G."/>
            <person name="Bluhm B.H."/>
            <person name="Cannon C."/>
            <person name="Castanera R."/>
            <person name="Culley D.E."/>
            <person name="Daum C."/>
            <person name="Ezra D."/>
            <person name="Gonzalez J.B."/>
            <person name="Henrissat B."/>
            <person name="Kuo A."/>
            <person name="Liang C."/>
            <person name="Lipzen A."/>
            <person name="Lutzoni F."/>
            <person name="Magnuson J."/>
            <person name="Mondo S."/>
            <person name="Nolan M."/>
            <person name="Ohm R."/>
            <person name="Pangilinan J."/>
            <person name="Park H.-J."/>
            <person name="Ramirez L."/>
            <person name="Alfaro M."/>
            <person name="Sun H."/>
            <person name="Tritt A."/>
            <person name="Yoshinaga Y."/>
            <person name="Zwiers L.-H."/>
            <person name="Turgeon B.G."/>
            <person name="Goodwin S.B."/>
            <person name="Spatafora J.W."/>
            <person name="Crous P.W."/>
            <person name="Grigoriev I.V."/>
        </authorList>
    </citation>
    <scope>NUCLEOTIDE SEQUENCE</scope>
    <source>
        <strain evidence="1">P77</strain>
    </source>
</reference>
<evidence type="ECO:0000313" key="1">
    <source>
        <dbReference type="EMBL" id="KAF1834161.1"/>
    </source>
</evidence>
<protein>
    <submittedName>
        <fullName evidence="1">Uncharacterized protein</fullName>
    </submittedName>
</protein>
<organism evidence="1 2">
    <name type="scientific">Decorospora gaudefroyi</name>
    <dbReference type="NCBI Taxonomy" id="184978"/>
    <lineage>
        <taxon>Eukaryota</taxon>
        <taxon>Fungi</taxon>
        <taxon>Dikarya</taxon>
        <taxon>Ascomycota</taxon>
        <taxon>Pezizomycotina</taxon>
        <taxon>Dothideomycetes</taxon>
        <taxon>Pleosporomycetidae</taxon>
        <taxon>Pleosporales</taxon>
        <taxon>Pleosporineae</taxon>
        <taxon>Pleosporaceae</taxon>
        <taxon>Decorospora</taxon>
    </lineage>
</organism>
<dbReference type="AlphaFoldDB" id="A0A6A5KDJ6"/>
<proteinExistence type="predicted"/>
<dbReference type="EMBL" id="ML975306">
    <property type="protein sequence ID" value="KAF1834161.1"/>
    <property type="molecule type" value="Genomic_DNA"/>
</dbReference>